<evidence type="ECO:0000256" key="1">
    <source>
        <dbReference type="SAM" id="Coils"/>
    </source>
</evidence>
<dbReference type="AlphaFoldDB" id="A0AAV4ZXN7"/>
<dbReference type="InterPro" id="IPR027417">
    <property type="entry name" value="P-loop_NTPase"/>
</dbReference>
<reference evidence="2" key="1">
    <citation type="journal article" date="2016" name="Front. Microbiol.">
        <title>Genome Sequence of the Piezophilic, Mesophilic Sulfate-Reducing Bacterium Desulfovibrio indicus J2T.</title>
        <authorList>
            <person name="Cao J."/>
            <person name="Maignien L."/>
            <person name="Shao Z."/>
            <person name="Alain K."/>
            <person name="Jebbar M."/>
        </authorList>
    </citation>
    <scope>NUCLEOTIDE SEQUENCE</scope>
    <source>
        <strain evidence="2">DSM 16372</strain>
    </source>
</reference>
<organism evidence="2 3">
    <name type="scientific">Methylobacterium hispanicum</name>
    <dbReference type="NCBI Taxonomy" id="270350"/>
    <lineage>
        <taxon>Bacteria</taxon>
        <taxon>Pseudomonadati</taxon>
        <taxon>Pseudomonadota</taxon>
        <taxon>Alphaproteobacteria</taxon>
        <taxon>Hyphomicrobiales</taxon>
        <taxon>Methylobacteriaceae</taxon>
        <taxon>Methylobacterium</taxon>
    </lineage>
</organism>
<gene>
    <name evidence="2" type="ORF">BHAOGJBA_6296</name>
</gene>
<name>A0AAV4ZXN7_9HYPH</name>
<protein>
    <submittedName>
        <fullName evidence="2">Uncharacterized protein</fullName>
    </submittedName>
</protein>
<sequence>MRKMGLQDLYIHPYRTPDEVAASLTRRQTQVFPESVWPSERGGLLWLRYIKEAERATRNHPRAFLSFDGLLADWRGTIARVSAQIGMDFSYGEASATAVDAFLDHSHKHETIIDGRVDLPELDRYVEDLRRLEREPAWGGHGFSDVGALNGIRERYLNKYVMALERKNNQLALDKKIPSPVDLSVGTHGRFEFKNLLHGLNVGIEDGATKPSAERITRALAEALRRTGHTLQVLQQQSAQAKSEESAALAAQIASHGANADALEAARSEIQDISSRLTETRAAADEAALNFSEAQRELTQVRAALRKAETELEQVSSRAECELRELARHSEQMQAETLNRSEKDNRLWQYRLKLEQAARAQSEGRLVRLRRSPLAALAMIAGSLTQSAKVKIWSREHCDRRLLVQSSGLFDAAWYCSYNSDLKGYEMDPIDHFVAYGSRELRSPGPRFCAIQYAEAYADVVEAPQEPLFHFLKYGNREGRKIFPVRSLSPSSER</sequence>
<comment type="caution">
    <text evidence="2">The sequence shown here is derived from an EMBL/GenBank/DDBJ whole genome shotgun (WGS) entry which is preliminary data.</text>
</comment>
<proteinExistence type="predicted"/>
<keyword evidence="1" id="KW-0175">Coiled coil</keyword>
<dbReference type="Gene3D" id="3.40.50.300">
    <property type="entry name" value="P-loop containing nucleotide triphosphate hydrolases"/>
    <property type="match status" value="1"/>
</dbReference>
<dbReference type="EMBL" id="BPQO01000060">
    <property type="protein sequence ID" value="GJD92739.1"/>
    <property type="molecule type" value="Genomic_DNA"/>
</dbReference>
<feature type="coiled-coil region" evidence="1">
    <location>
        <begin position="263"/>
        <end position="336"/>
    </location>
</feature>
<reference evidence="2" key="2">
    <citation type="submission" date="2021-08" db="EMBL/GenBank/DDBJ databases">
        <authorList>
            <person name="Tani A."/>
            <person name="Ola A."/>
            <person name="Ogura Y."/>
            <person name="Katsura K."/>
            <person name="Hayashi T."/>
        </authorList>
    </citation>
    <scope>NUCLEOTIDE SEQUENCE</scope>
    <source>
        <strain evidence="2">DSM 16372</strain>
    </source>
</reference>
<keyword evidence="3" id="KW-1185">Reference proteome</keyword>
<accession>A0AAV4ZXN7</accession>
<evidence type="ECO:0000313" key="3">
    <source>
        <dbReference type="Proteomes" id="UP001055247"/>
    </source>
</evidence>
<evidence type="ECO:0000313" key="2">
    <source>
        <dbReference type="EMBL" id="GJD92739.1"/>
    </source>
</evidence>
<dbReference type="Proteomes" id="UP001055247">
    <property type="component" value="Unassembled WGS sequence"/>
</dbReference>
<dbReference type="SUPFAM" id="SSF52540">
    <property type="entry name" value="P-loop containing nucleoside triphosphate hydrolases"/>
    <property type="match status" value="1"/>
</dbReference>